<keyword evidence="5" id="KW-0472">Membrane</keyword>
<dbReference type="CDD" id="cd06354">
    <property type="entry name" value="PBP1_PrnA-like"/>
    <property type="match status" value="1"/>
</dbReference>
<dbReference type="SUPFAM" id="SSF53822">
    <property type="entry name" value="Periplasmic binding protein-like I"/>
    <property type="match status" value="1"/>
</dbReference>
<feature type="domain" description="ABC transporter substrate-binding protein PnrA-like" evidence="8">
    <location>
        <begin position="30"/>
        <end position="330"/>
    </location>
</feature>
<dbReference type="PROSITE" id="PS51257">
    <property type="entry name" value="PROKAR_LIPOPROTEIN"/>
    <property type="match status" value="1"/>
</dbReference>
<dbReference type="PANTHER" id="PTHR34296">
    <property type="entry name" value="TRANSCRIPTIONAL ACTIVATOR PROTEIN MED"/>
    <property type="match status" value="1"/>
</dbReference>
<dbReference type="InterPro" id="IPR050957">
    <property type="entry name" value="BMP_lipoprotein"/>
</dbReference>
<dbReference type="PANTHER" id="PTHR34296:SF2">
    <property type="entry name" value="ABC TRANSPORTER GUANOSINE-BINDING PROTEIN NUPN"/>
    <property type="match status" value="1"/>
</dbReference>
<dbReference type="Gene3D" id="3.40.50.2300">
    <property type="match status" value="2"/>
</dbReference>
<dbReference type="InterPro" id="IPR028082">
    <property type="entry name" value="Peripla_BP_I"/>
</dbReference>
<evidence type="ECO:0000313" key="9">
    <source>
        <dbReference type="EMBL" id="MCV2232092.1"/>
    </source>
</evidence>
<evidence type="ECO:0000259" key="8">
    <source>
        <dbReference type="Pfam" id="PF02608"/>
    </source>
</evidence>
<evidence type="ECO:0000256" key="2">
    <source>
        <dbReference type="ARBA" id="ARBA00008610"/>
    </source>
</evidence>
<accession>A0ABT2Y5S0</accession>
<dbReference type="Pfam" id="PF02608">
    <property type="entry name" value="Bmp"/>
    <property type="match status" value="1"/>
</dbReference>
<reference evidence="9" key="1">
    <citation type="submission" date="2022-09" db="EMBL/GenBank/DDBJ databases">
        <title>Novel Mycoplasma species identified in domestic and wild animals.</title>
        <authorList>
            <person name="Volokhov D.V."/>
            <person name="Furtak V.A."/>
            <person name="Zagorodnyaya T.A."/>
        </authorList>
    </citation>
    <scope>NUCLEOTIDE SEQUENCE</scope>
    <source>
        <strain evidence="9">Oakley</strain>
    </source>
</reference>
<organism evidence="9 10">
    <name type="scientific">Paracholeplasma manati</name>
    <dbReference type="NCBI Taxonomy" id="591373"/>
    <lineage>
        <taxon>Bacteria</taxon>
        <taxon>Bacillati</taxon>
        <taxon>Mycoplasmatota</taxon>
        <taxon>Mollicutes</taxon>
        <taxon>Acholeplasmatales</taxon>
        <taxon>Acholeplasmataceae</taxon>
        <taxon>Paracholeplasma</taxon>
    </lineage>
</organism>
<keyword evidence="4 7" id="KW-0732">Signal</keyword>
<comment type="similarity">
    <text evidence="2">Belongs to the BMP lipoprotein family.</text>
</comment>
<comment type="caution">
    <text evidence="9">The sequence shown here is derived from an EMBL/GenBank/DDBJ whole genome shotgun (WGS) entry which is preliminary data.</text>
</comment>
<evidence type="ECO:0000256" key="3">
    <source>
        <dbReference type="ARBA" id="ARBA00022475"/>
    </source>
</evidence>
<name>A0ABT2Y5S0_9MOLU</name>
<evidence type="ECO:0000256" key="5">
    <source>
        <dbReference type="ARBA" id="ARBA00023136"/>
    </source>
</evidence>
<dbReference type="EMBL" id="JAOVQM010000003">
    <property type="protein sequence ID" value="MCV2232092.1"/>
    <property type="molecule type" value="Genomic_DNA"/>
</dbReference>
<feature type="chain" id="PRO_5045052794" evidence="7">
    <location>
        <begin position="19"/>
        <end position="366"/>
    </location>
</feature>
<dbReference type="InterPro" id="IPR003760">
    <property type="entry name" value="PnrA-like"/>
</dbReference>
<evidence type="ECO:0000256" key="7">
    <source>
        <dbReference type="SAM" id="SignalP"/>
    </source>
</evidence>
<evidence type="ECO:0000313" key="10">
    <source>
        <dbReference type="Proteomes" id="UP001177160"/>
    </source>
</evidence>
<evidence type="ECO:0000256" key="6">
    <source>
        <dbReference type="ARBA" id="ARBA00023288"/>
    </source>
</evidence>
<keyword evidence="3" id="KW-1003">Cell membrane</keyword>
<comment type="subcellular location">
    <subcellularLocation>
        <location evidence="1">Cell membrane</location>
        <topology evidence="1">Lipid-anchor</topology>
    </subcellularLocation>
</comment>
<proteinExistence type="inferred from homology"/>
<evidence type="ECO:0000256" key="4">
    <source>
        <dbReference type="ARBA" id="ARBA00022729"/>
    </source>
</evidence>
<protein>
    <submittedName>
        <fullName evidence="9">BMP family ABC transporter substrate-binding protein</fullName>
    </submittedName>
</protein>
<feature type="signal peptide" evidence="7">
    <location>
        <begin position="1"/>
        <end position="18"/>
    </location>
</feature>
<evidence type="ECO:0000256" key="1">
    <source>
        <dbReference type="ARBA" id="ARBA00004193"/>
    </source>
</evidence>
<sequence length="366" mass="39277">MKKVVVALVVAVLALALAACGQKRTYEIALVTDVGTINDKSFNQGAWEGVVKYAKEFKISYKYYQPDTKSTDDYVESIEVAIENGAKIVVTPGFLFENAIWLVQDEHPEVKFILLDGAPHNVTDWGTMATVDGSAPNFDMADNVFSIFYAEEESGFLAGYAAVKEGFTKLGFMGGMSVPAVVRFGYGFVQGANYAANEMNLADGAITIKYEYLNSFAPDAAHQTKAASWYTAGTEVIFVAAGGAGNSVMKAAEGVANKYVIGVDVDQKAESERVITSAMKELGNSVYQTLEKIYDETGVGGTSVTLDAAVDGVGLPADFSRFNTFTQAMYDTIFAKVEGKQITIVKDTNIAVTALVVPKVTLQVNS</sequence>
<dbReference type="RefSeq" id="WP_263608258.1">
    <property type="nucleotide sequence ID" value="NZ_JAOVQM010000003.1"/>
</dbReference>
<gene>
    <name evidence="9" type="ORF">N7548_04540</name>
</gene>
<keyword evidence="10" id="KW-1185">Reference proteome</keyword>
<dbReference type="Proteomes" id="UP001177160">
    <property type="component" value="Unassembled WGS sequence"/>
</dbReference>
<keyword evidence="6" id="KW-0449">Lipoprotein</keyword>